<accession>C3YI62</accession>
<gene>
    <name evidence="2" type="ORF">BRAFLDRAFT_73468</name>
</gene>
<evidence type="ECO:0000256" key="1">
    <source>
        <dbReference type="SAM" id="MobiDB-lite"/>
    </source>
</evidence>
<dbReference type="AlphaFoldDB" id="C3YI62"/>
<dbReference type="eggNOG" id="ENOG502S6F4">
    <property type="taxonomic scope" value="Eukaryota"/>
</dbReference>
<organism>
    <name type="scientific">Branchiostoma floridae</name>
    <name type="common">Florida lancelet</name>
    <name type="synonym">Amphioxus</name>
    <dbReference type="NCBI Taxonomy" id="7739"/>
    <lineage>
        <taxon>Eukaryota</taxon>
        <taxon>Metazoa</taxon>
        <taxon>Chordata</taxon>
        <taxon>Cephalochordata</taxon>
        <taxon>Leptocardii</taxon>
        <taxon>Amphioxiformes</taxon>
        <taxon>Branchiostomatidae</taxon>
        <taxon>Branchiostoma</taxon>
    </lineage>
</organism>
<evidence type="ECO:0000313" key="2">
    <source>
        <dbReference type="EMBL" id="EEN60199.1"/>
    </source>
</evidence>
<dbReference type="EMBL" id="GG666514">
    <property type="protein sequence ID" value="EEN60199.1"/>
    <property type="molecule type" value="Genomic_DNA"/>
</dbReference>
<name>C3YI62_BRAFL</name>
<sequence>MAFKGLTGKKRFLAAVLEVAVAQEDAREAEEPQRPPALFEKLFSKKKTRAKLRLQALKEAAEERRKLEEEKQRLKDARHVHLVDMQYKLRDQLYSEYMGKLERRVKKQREQITTRQQEHDRRLQEQEEKEKEELHRVKKRLSRSVLSHDNAYLQRIPKSKFYKMVGLQETLVKQGKIQSHSELEAYWKDILRPERYREVFASPQDSATMGDTRSIKSLSSADIYMQTLSHHETDLRTDHLTSGLTQIQEQREPSRPSTRGITSIEQFEQARKFPAALRSMSTSLSPHKMAQMSRSSVGRDDSEMERMFPKTEFPPLAAYQLDLQFEEPDHEKEDTMEQLDRRKRERKKLQRKILKMYNHSQANAASASRLMDRNGQFDSTFEGPSIVELTKAITFEEEDDVQTDSFFLTDVPTQEEDQDEDDEDIAMVMEAIENTYSLSVIIEKHERSLGKLAASMTQQNDSQVPGIFDEILQMLKSVEGNIKNQTCTATAQRLVTMSDLILLIDQQGKTEMDTVNGVSEKLQRAIKNTHSLSVIIEKHERSLGKLAASMTQQNDSQVPGIFDEILQMLKSVEGNIKNQTCTATAQRHAPSDERPPAKRINEKVNWVHPLSSTRK</sequence>
<protein>
    <submittedName>
        <fullName evidence="2">Uncharacterized protein</fullName>
    </submittedName>
</protein>
<reference evidence="2" key="1">
    <citation type="journal article" date="2008" name="Nature">
        <title>The amphioxus genome and the evolution of the chordate karyotype.</title>
        <authorList>
            <consortium name="US DOE Joint Genome Institute (JGI-PGF)"/>
            <person name="Putnam N.H."/>
            <person name="Butts T."/>
            <person name="Ferrier D.E.K."/>
            <person name="Furlong R.F."/>
            <person name="Hellsten U."/>
            <person name="Kawashima T."/>
            <person name="Robinson-Rechavi M."/>
            <person name="Shoguchi E."/>
            <person name="Terry A."/>
            <person name="Yu J.-K."/>
            <person name="Benito-Gutierrez E.L."/>
            <person name="Dubchak I."/>
            <person name="Garcia-Fernandez J."/>
            <person name="Gibson-Brown J.J."/>
            <person name="Grigoriev I.V."/>
            <person name="Horton A.C."/>
            <person name="de Jong P.J."/>
            <person name="Jurka J."/>
            <person name="Kapitonov V.V."/>
            <person name="Kohara Y."/>
            <person name="Kuroki Y."/>
            <person name="Lindquist E."/>
            <person name="Lucas S."/>
            <person name="Osoegawa K."/>
            <person name="Pennacchio L.A."/>
            <person name="Salamov A.A."/>
            <person name="Satou Y."/>
            <person name="Sauka-Spengler T."/>
            <person name="Schmutz J."/>
            <person name="Shin-I T."/>
            <person name="Toyoda A."/>
            <person name="Bronner-Fraser M."/>
            <person name="Fujiyama A."/>
            <person name="Holland L.Z."/>
            <person name="Holland P.W.H."/>
            <person name="Satoh N."/>
            <person name="Rokhsar D.S."/>
        </authorList>
    </citation>
    <scope>NUCLEOTIDE SEQUENCE [LARGE SCALE GENOMIC DNA]</scope>
    <source>
        <strain evidence="2">S238N-H82</strain>
        <tissue evidence="2">Testes</tissue>
    </source>
</reference>
<proteinExistence type="predicted"/>
<dbReference type="InParanoid" id="C3YI62"/>
<feature type="region of interest" description="Disordered" evidence="1">
    <location>
        <begin position="108"/>
        <end position="132"/>
    </location>
</feature>
<feature type="region of interest" description="Disordered" evidence="1">
    <location>
        <begin position="283"/>
        <end position="302"/>
    </location>
</feature>